<dbReference type="SUPFAM" id="SSF55961">
    <property type="entry name" value="Bet v1-like"/>
    <property type="match status" value="2"/>
</dbReference>
<dbReference type="Gene3D" id="3.30.530.20">
    <property type="match status" value="2"/>
</dbReference>
<dbReference type="CDD" id="cd07821">
    <property type="entry name" value="PYR_PYL_RCAR_like"/>
    <property type="match status" value="2"/>
</dbReference>
<dbReference type="Proteomes" id="UP000655225">
    <property type="component" value="Unassembled WGS sequence"/>
</dbReference>
<dbReference type="InterPro" id="IPR023393">
    <property type="entry name" value="START-like_dom_sf"/>
</dbReference>
<dbReference type="PANTHER" id="PTHR33789">
    <property type="entry name" value="LACHRYMATORY-FACTOR SYNTHASE"/>
    <property type="match status" value="1"/>
</dbReference>
<keyword evidence="2" id="KW-1185">Reference proteome</keyword>
<dbReference type="InterPro" id="IPR053249">
    <property type="entry name" value="LFS"/>
</dbReference>
<reference evidence="1 2" key="1">
    <citation type="submission" date="2020-04" db="EMBL/GenBank/DDBJ databases">
        <title>Plant Genome Project.</title>
        <authorList>
            <person name="Zhang R.-G."/>
        </authorList>
    </citation>
    <scope>NUCLEOTIDE SEQUENCE [LARGE SCALE GENOMIC DNA]</scope>
    <source>
        <strain evidence="1">YNK0</strain>
        <tissue evidence="1">Leaf</tissue>
    </source>
</reference>
<dbReference type="EMBL" id="JABCRI010000009">
    <property type="protein sequence ID" value="KAF8400888.1"/>
    <property type="molecule type" value="Genomic_DNA"/>
</dbReference>
<accession>A0A835DEY6</accession>
<name>A0A835DEY6_TETSI</name>
<dbReference type="PANTHER" id="PTHR33789:SF11">
    <property type="entry name" value="OS05G0202300 PROTEIN"/>
    <property type="match status" value="1"/>
</dbReference>
<dbReference type="AlphaFoldDB" id="A0A835DEY6"/>
<dbReference type="OrthoDB" id="1928994at2759"/>
<comment type="caution">
    <text evidence="1">The sequence shown here is derived from an EMBL/GenBank/DDBJ whole genome shotgun (WGS) entry which is preliminary data.</text>
</comment>
<dbReference type="Pfam" id="PF10604">
    <property type="entry name" value="Polyketide_cyc2"/>
    <property type="match status" value="2"/>
</dbReference>
<gene>
    <name evidence="1" type="ORF">HHK36_014191</name>
</gene>
<sequence>MEDEAKAKWEGKACAKLKGPTAEKVWSLLEDFSSIHKWLPGLKTCRLEEGVSGQVGCVRYCSNWEEPEKWVKEKLVTMDPIERCFSYEVIDNNMGFNSYVATIKVMEAADGDDHKPAGCMIEWSFLADPVEGKVGRQGLGQANKANRPLLEDFCSIHKWLPMVDTCRQVEGVSGQPGCVRYCISTIPSSNSSDEETTKWAKEKLLTMDPIKRCFSYKVIDSNMRFNSYVATIKLLAADGDDNRGYMIEWSFVVDSIEG</sequence>
<dbReference type="InterPro" id="IPR019587">
    <property type="entry name" value="Polyketide_cyclase/dehydratase"/>
</dbReference>
<evidence type="ECO:0000313" key="1">
    <source>
        <dbReference type="EMBL" id="KAF8400888.1"/>
    </source>
</evidence>
<organism evidence="1 2">
    <name type="scientific">Tetracentron sinense</name>
    <name type="common">Spur-leaf</name>
    <dbReference type="NCBI Taxonomy" id="13715"/>
    <lineage>
        <taxon>Eukaryota</taxon>
        <taxon>Viridiplantae</taxon>
        <taxon>Streptophyta</taxon>
        <taxon>Embryophyta</taxon>
        <taxon>Tracheophyta</taxon>
        <taxon>Spermatophyta</taxon>
        <taxon>Magnoliopsida</taxon>
        <taxon>Trochodendrales</taxon>
        <taxon>Trochodendraceae</taxon>
        <taxon>Tetracentron</taxon>
    </lineage>
</organism>
<evidence type="ECO:0000313" key="2">
    <source>
        <dbReference type="Proteomes" id="UP000655225"/>
    </source>
</evidence>
<dbReference type="OMA" id="DIQHTHY"/>
<evidence type="ECO:0008006" key="3">
    <source>
        <dbReference type="Google" id="ProtNLM"/>
    </source>
</evidence>
<protein>
    <recommendedName>
        <fullName evidence="3">Lachrymatory factor synthase</fullName>
    </recommendedName>
</protein>
<proteinExistence type="predicted"/>